<gene>
    <name evidence="1" type="ORF">LTS18_005060</name>
</gene>
<sequence length="256" mass="30054">MAPVLRSHRKVNAKPRPHRRLRQTKPCYLLKLPRELRDEIYQNYLEANEALTATYKYPYRSGLRRCTSRKHGLLFVNHQIHAEYSDFFAHLTVSEAVVYLQSPSYSDPTGWPRQMPKNKLINIRSLSLNVALTHQGHQAAFRRSLPELQSMLQKTPRLVCLAIRHRNNNVAGGKTPSEYSQRFELHRRSSGSMYELLRERPSFFEFQNTDFEVEPKTTRRIFLNGPSWWYSFVWGEEDDVRWDLTRSLGTRGCTAA</sequence>
<proteinExistence type="predicted"/>
<keyword evidence="2" id="KW-1185">Reference proteome</keyword>
<comment type="caution">
    <text evidence="1">The sequence shown here is derived from an EMBL/GenBank/DDBJ whole genome shotgun (WGS) entry which is preliminary data.</text>
</comment>
<evidence type="ECO:0000313" key="1">
    <source>
        <dbReference type="EMBL" id="KAK3061977.1"/>
    </source>
</evidence>
<accession>A0ACC3D5E8</accession>
<evidence type="ECO:0000313" key="2">
    <source>
        <dbReference type="Proteomes" id="UP001186974"/>
    </source>
</evidence>
<organism evidence="1 2">
    <name type="scientific">Coniosporium uncinatum</name>
    <dbReference type="NCBI Taxonomy" id="93489"/>
    <lineage>
        <taxon>Eukaryota</taxon>
        <taxon>Fungi</taxon>
        <taxon>Dikarya</taxon>
        <taxon>Ascomycota</taxon>
        <taxon>Pezizomycotina</taxon>
        <taxon>Dothideomycetes</taxon>
        <taxon>Dothideomycetes incertae sedis</taxon>
        <taxon>Coniosporium</taxon>
    </lineage>
</organism>
<name>A0ACC3D5E8_9PEZI</name>
<protein>
    <submittedName>
        <fullName evidence="1">Uncharacterized protein</fullName>
    </submittedName>
</protein>
<reference evidence="1" key="1">
    <citation type="submission" date="2024-09" db="EMBL/GenBank/DDBJ databases">
        <title>Black Yeasts Isolated from many extreme environments.</title>
        <authorList>
            <person name="Coleine C."/>
            <person name="Stajich J.E."/>
            <person name="Selbmann L."/>
        </authorList>
    </citation>
    <scope>NUCLEOTIDE SEQUENCE</scope>
    <source>
        <strain evidence="1">CCFEE 5737</strain>
    </source>
</reference>
<dbReference type="Proteomes" id="UP001186974">
    <property type="component" value="Unassembled WGS sequence"/>
</dbReference>
<dbReference type="EMBL" id="JAWDJW010007531">
    <property type="protein sequence ID" value="KAK3061977.1"/>
    <property type="molecule type" value="Genomic_DNA"/>
</dbReference>